<feature type="compositionally biased region" description="Basic residues" evidence="1">
    <location>
        <begin position="483"/>
        <end position="492"/>
    </location>
</feature>
<accession>A0AAD8NYX2</accession>
<proteinExistence type="predicted"/>
<feature type="compositionally biased region" description="Basic and acidic residues" evidence="1">
    <location>
        <begin position="463"/>
        <end position="482"/>
    </location>
</feature>
<name>A0AAD8NYX2_TARER</name>
<dbReference type="PANTHER" id="PTHR14296">
    <property type="entry name" value="REMODELING AND SPACING FACTOR 1"/>
    <property type="match status" value="1"/>
</dbReference>
<sequence>MNENNDDQKSPSEFEAARNRLRACWELASVLNFLKVFAPIIGSELKMSAEEIEMSLILPDRSLRLIHIMLLKGIPPVSKNLKDPDAWVVTLSKKLFMWWPWVAKGDFPLTVAKGAEMETYKNLDPTVRLVILKALCEIRADQYDVIAYINDEVKNKKDISVFRKENIGEDGKGTSYWLDGNETIGLRLYKEVNTSEKSGTLTTVSCKWETLATNLDEFQNVVAEYSSSKSKLEVAVSAAVETEAIPVLTKIFKKKKREMEKKMNETRILNNFSRSGITRSCRSRQAINYTFDEYDKVISEAIRDGKRMKTKDEQKSEKKETVAKEEPKKAGEDESMESDGNDVSEDSGKESDGNDVSEDSGEESDGNVESGEELVENDASKDSGEESSENDGSEDSGEESDENVVAEDSGEESDEHDEDNKENMNHNSSKDRKMRSRYQQQAEKKETEESEEDGETTESDSDSESRKLETKDISENDDDNKVRKNKNSRKKSDRSIQKMKNFGTKKRLSQRPNRNTAIESAIVPDSEDDIVPDSEDDVSSENSYD</sequence>
<dbReference type="InterPro" id="IPR028938">
    <property type="entry name" value="Rsf1-like"/>
</dbReference>
<comment type="caution">
    <text evidence="2">The sequence shown here is derived from an EMBL/GenBank/DDBJ whole genome shotgun (WGS) entry which is preliminary data.</text>
</comment>
<feature type="compositionally biased region" description="Acidic residues" evidence="1">
    <location>
        <begin position="385"/>
        <end position="417"/>
    </location>
</feature>
<feature type="region of interest" description="Disordered" evidence="1">
    <location>
        <begin position="305"/>
        <end position="545"/>
    </location>
</feature>
<gene>
    <name evidence="2" type="ORF">QVD17_14671</name>
</gene>
<evidence type="ECO:0000256" key="1">
    <source>
        <dbReference type="SAM" id="MobiDB-lite"/>
    </source>
</evidence>
<feature type="compositionally biased region" description="Basic and acidic residues" evidence="1">
    <location>
        <begin position="418"/>
        <end position="431"/>
    </location>
</feature>
<feature type="compositionally biased region" description="Acidic residues" evidence="1">
    <location>
        <begin position="353"/>
        <end position="376"/>
    </location>
</feature>
<feature type="compositionally biased region" description="Acidic residues" evidence="1">
    <location>
        <begin position="333"/>
        <end position="345"/>
    </location>
</feature>
<dbReference type="AlphaFoldDB" id="A0AAD8NYX2"/>
<dbReference type="GO" id="GO:0031213">
    <property type="term" value="C:RSF complex"/>
    <property type="evidence" value="ECO:0007669"/>
    <property type="project" value="InterPro"/>
</dbReference>
<feature type="compositionally biased region" description="Acidic residues" evidence="1">
    <location>
        <begin position="448"/>
        <end position="462"/>
    </location>
</feature>
<organism evidence="2 3">
    <name type="scientific">Tagetes erecta</name>
    <name type="common">African marigold</name>
    <dbReference type="NCBI Taxonomy" id="13708"/>
    <lineage>
        <taxon>Eukaryota</taxon>
        <taxon>Viridiplantae</taxon>
        <taxon>Streptophyta</taxon>
        <taxon>Embryophyta</taxon>
        <taxon>Tracheophyta</taxon>
        <taxon>Spermatophyta</taxon>
        <taxon>Magnoliopsida</taxon>
        <taxon>eudicotyledons</taxon>
        <taxon>Gunneridae</taxon>
        <taxon>Pentapetalae</taxon>
        <taxon>asterids</taxon>
        <taxon>campanulids</taxon>
        <taxon>Asterales</taxon>
        <taxon>Asteraceae</taxon>
        <taxon>Asteroideae</taxon>
        <taxon>Heliantheae alliance</taxon>
        <taxon>Tageteae</taxon>
        <taxon>Tagetes</taxon>
    </lineage>
</organism>
<dbReference type="Proteomes" id="UP001229421">
    <property type="component" value="Unassembled WGS sequence"/>
</dbReference>
<dbReference type="EMBL" id="JAUHHV010000004">
    <property type="protein sequence ID" value="KAK1426004.1"/>
    <property type="molecule type" value="Genomic_DNA"/>
</dbReference>
<dbReference type="PANTHER" id="PTHR14296:SF12">
    <property type="entry name" value="DDT DOMAIN-CONTAINING PROTEIN DDR4 ISOFORM X1"/>
    <property type="match status" value="1"/>
</dbReference>
<evidence type="ECO:0000313" key="3">
    <source>
        <dbReference type="Proteomes" id="UP001229421"/>
    </source>
</evidence>
<dbReference type="GO" id="GO:0006355">
    <property type="term" value="P:regulation of DNA-templated transcription"/>
    <property type="evidence" value="ECO:0007669"/>
    <property type="project" value="InterPro"/>
</dbReference>
<feature type="compositionally biased region" description="Acidic residues" evidence="1">
    <location>
        <begin position="525"/>
        <end position="545"/>
    </location>
</feature>
<keyword evidence="3" id="KW-1185">Reference proteome</keyword>
<reference evidence="2" key="1">
    <citation type="journal article" date="2023" name="bioRxiv">
        <title>Improved chromosome-level genome assembly for marigold (Tagetes erecta).</title>
        <authorList>
            <person name="Jiang F."/>
            <person name="Yuan L."/>
            <person name="Wang S."/>
            <person name="Wang H."/>
            <person name="Xu D."/>
            <person name="Wang A."/>
            <person name="Fan W."/>
        </authorList>
    </citation>
    <scope>NUCLEOTIDE SEQUENCE</scope>
    <source>
        <strain evidence="2">WSJ</strain>
        <tissue evidence="2">Leaf</tissue>
    </source>
</reference>
<protein>
    <submittedName>
        <fullName evidence="2">Uncharacterized protein</fullName>
    </submittedName>
</protein>
<evidence type="ECO:0000313" key="2">
    <source>
        <dbReference type="EMBL" id="KAK1426004.1"/>
    </source>
</evidence>
<feature type="compositionally biased region" description="Basic and acidic residues" evidence="1">
    <location>
        <begin position="305"/>
        <end position="332"/>
    </location>
</feature>